<gene>
    <name evidence="13" type="ORF">Micbo1qcDRAFT_230972</name>
</gene>
<keyword evidence="5" id="KW-1133">Transmembrane helix</keyword>
<keyword evidence="8" id="KW-0472">Membrane</keyword>
<evidence type="ECO:0000256" key="7">
    <source>
        <dbReference type="ARBA" id="ARBA00023098"/>
    </source>
</evidence>
<keyword evidence="6" id="KW-0560">Oxidoreductase</keyword>
<name>A0A136JF82_9PEZI</name>
<comment type="subcellular location">
    <subcellularLocation>
        <location evidence="1">Membrane</location>
        <topology evidence="1">Multi-pass membrane protein</topology>
    </subcellularLocation>
</comment>
<evidence type="ECO:0000256" key="2">
    <source>
        <dbReference type="ARBA" id="ARBA00006484"/>
    </source>
</evidence>
<evidence type="ECO:0000256" key="12">
    <source>
        <dbReference type="RuleBase" id="RU000363"/>
    </source>
</evidence>
<keyword evidence="14" id="KW-1185">Reference proteome</keyword>
<dbReference type="EMBL" id="KQ964246">
    <property type="protein sequence ID" value="KXJ95804.1"/>
    <property type="molecule type" value="Genomic_DNA"/>
</dbReference>
<keyword evidence="7" id="KW-0443">Lipid metabolism</keyword>
<comment type="similarity">
    <text evidence="2 12">Belongs to the short-chain dehydrogenases/reductases (SDR) family.</text>
</comment>
<organism evidence="13 14">
    <name type="scientific">Microdochium bolleyi</name>
    <dbReference type="NCBI Taxonomy" id="196109"/>
    <lineage>
        <taxon>Eukaryota</taxon>
        <taxon>Fungi</taxon>
        <taxon>Dikarya</taxon>
        <taxon>Ascomycota</taxon>
        <taxon>Pezizomycotina</taxon>
        <taxon>Sordariomycetes</taxon>
        <taxon>Xylariomycetidae</taxon>
        <taxon>Xylariales</taxon>
        <taxon>Microdochiaceae</taxon>
        <taxon>Microdochium</taxon>
    </lineage>
</organism>
<evidence type="ECO:0000256" key="6">
    <source>
        <dbReference type="ARBA" id="ARBA00023002"/>
    </source>
</evidence>
<dbReference type="FunFam" id="3.40.50.720:FF:000131">
    <property type="entry name" value="Short-chain dehydrogenase/reductase 3"/>
    <property type="match status" value="1"/>
</dbReference>
<evidence type="ECO:0000256" key="9">
    <source>
        <dbReference type="ARBA" id="ARBA00059620"/>
    </source>
</evidence>
<evidence type="ECO:0000313" key="13">
    <source>
        <dbReference type="EMBL" id="KXJ95804.1"/>
    </source>
</evidence>
<proteinExistence type="inferred from homology"/>
<dbReference type="STRING" id="196109.A0A136JF82"/>
<keyword evidence="3" id="KW-0812">Transmembrane</keyword>
<dbReference type="PROSITE" id="PS00061">
    <property type="entry name" value="ADH_SHORT"/>
    <property type="match status" value="1"/>
</dbReference>
<dbReference type="OrthoDB" id="10253736at2759"/>
<dbReference type="PRINTS" id="PR00080">
    <property type="entry name" value="SDRFAMILY"/>
</dbReference>
<dbReference type="InterPro" id="IPR036291">
    <property type="entry name" value="NAD(P)-bd_dom_sf"/>
</dbReference>
<evidence type="ECO:0000256" key="10">
    <source>
        <dbReference type="ARBA" id="ARBA00068717"/>
    </source>
</evidence>
<dbReference type="Gene3D" id="3.40.50.720">
    <property type="entry name" value="NAD(P)-binding Rossmann-like Domain"/>
    <property type="match status" value="1"/>
</dbReference>
<evidence type="ECO:0000256" key="11">
    <source>
        <dbReference type="ARBA" id="ARBA00082544"/>
    </source>
</evidence>
<keyword evidence="4" id="KW-0521">NADP</keyword>
<sequence>MPMHSGWLPREGFCADVLFRLVDRTVLNPALLLPLVLLSRLTHQGKLFSLLYPLASSRLDLLTWLAVAKWLNSSLSDRVLNNWTSDKYDWPKEIAVVTGGADGIGGHVVRLLEEKGLKVVVLDILPMTYETGPTVHYYQLDLTDSAALAAVARRIRNDVGPPTILINNAGVLRGRTILDTTDEDLRLTYGVNTFAHTYTVREFLPSMILSNHGMVVTVASIASYTATPQVVDYCGTKAAALAFHEGLAAELTARYEGASRVRTVIVHPGPTDTELFKGHENAGRFLMPTLRPETVAEAICKQLFKGRSGQVFIPASALALPWIRALPSWMQYSQRAGQAGVMAKFVGRDVVADLKKHNQGLGEKAESS</sequence>
<reference evidence="14" key="1">
    <citation type="submission" date="2016-02" db="EMBL/GenBank/DDBJ databases">
        <title>Draft genome sequence of Microdochium bolleyi, a fungal endophyte of beachgrass.</title>
        <authorList>
            <consortium name="DOE Joint Genome Institute"/>
            <person name="David A.S."/>
            <person name="May G."/>
            <person name="Haridas S."/>
            <person name="Lim J."/>
            <person name="Wang M."/>
            <person name="Labutti K."/>
            <person name="Lipzen A."/>
            <person name="Barry K."/>
            <person name="Grigoriev I.V."/>
        </authorList>
    </citation>
    <scope>NUCLEOTIDE SEQUENCE [LARGE SCALE GENOMIC DNA]</scope>
    <source>
        <strain evidence="14">J235TASD1</strain>
    </source>
</reference>
<evidence type="ECO:0000256" key="4">
    <source>
        <dbReference type="ARBA" id="ARBA00022857"/>
    </source>
</evidence>
<dbReference type="GO" id="GO:0052650">
    <property type="term" value="F:all-trans-retinol dehydrogenase (NADP+) activity"/>
    <property type="evidence" value="ECO:0007669"/>
    <property type="project" value="UniProtKB-ARBA"/>
</dbReference>
<dbReference type="CDD" id="cd05339">
    <property type="entry name" value="17beta-HSDXI-like_SDR_c"/>
    <property type="match status" value="1"/>
</dbReference>
<dbReference type="Pfam" id="PF00106">
    <property type="entry name" value="adh_short"/>
    <property type="match status" value="1"/>
</dbReference>
<comment type="function">
    <text evidence="9">Catalyzes the reduction of all-trans-retinal to all-trans-retinol in the presence of NADPH.</text>
</comment>
<dbReference type="Proteomes" id="UP000070501">
    <property type="component" value="Unassembled WGS sequence"/>
</dbReference>
<dbReference type="GO" id="GO:0016020">
    <property type="term" value="C:membrane"/>
    <property type="evidence" value="ECO:0007669"/>
    <property type="project" value="UniProtKB-SubCell"/>
</dbReference>
<dbReference type="InterPro" id="IPR002347">
    <property type="entry name" value="SDR_fam"/>
</dbReference>
<dbReference type="InterPro" id="IPR020904">
    <property type="entry name" value="Sc_DH/Rdtase_CS"/>
</dbReference>
<evidence type="ECO:0000313" key="14">
    <source>
        <dbReference type="Proteomes" id="UP000070501"/>
    </source>
</evidence>
<dbReference type="AlphaFoldDB" id="A0A136JF82"/>
<dbReference type="PRINTS" id="PR00081">
    <property type="entry name" value="GDHRDH"/>
</dbReference>
<dbReference type="PANTHER" id="PTHR24322">
    <property type="entry name" value="PKSB"/>
    <property type="match status" value="1"/>
</dbReference>
<evidence type="ECO:0000256" key="5">
    <source>
        <dbReference type="ARBA" id="ARBA00022989"/>
    </source>
</evidence>
<evidence type="ECO:0000256" key="3">
    <source>
        <dbReference type="ARBA" id="ARBA00022692"/>
    </source>
</evidence>
<evidence type="ECO:0000256" key="1">
    <source>
        <dbReference type="ARBA" id="ARBA00004141"/>
    </source>
</evidence>
<evidence type="ECO:0000256" key="8">
    <source>
        <dbReference type="ARBA" id="ARBA00023136"/>
    </source>
</evidence>
<protein>
    <recommendedName>
        <fullName evidence="10">Short-chain dehydrogenase/reductase 3</fullName>
    </recommendedName>
    <alternativeName>
        <fullName evidence="11">Retinal short-chain dehydrogenase/reductase 1</fullName>
    </alternativeName>
</protein>
<dbReference type="SUPFAM" id="SSF51735">
    <property type="entry name" value="NAD(P)-binding Rossmann-fold domains"/>
    <property type="match status" value="1"/>
</dbReference>
<dbReference type="PANTHER" id="PTHR24322:SF736">
    <property type="entry name" value="RETINOL DEHYDROGENASE 10"/>
    <property type="match status" value="1"/>
</dbReference>
<dbReference type="InParanoid" id="A0A136JF82"/>
<accession>A0A136JF82</accession>